<accession>E9GP08</accession>
<dbReference type="Proteomes" id="UP000000305">
    <property type="component" value="Unassembled WGS sequence"/>
</dbReference>
<evidence type="ECO:0000313" key="1">
    <source>
        <dbReference type="EMBL" id="EFX78850.1"/>
    </source>
</evidence>
<proteinExistence type="predicted"/>
<dbReference type="KEGG" id="dpx:DAPPUDRAFT_299535"/>
<protein>
    <submittedName>
        <fullName evidence="1">Uncharacterized protein</fullName>
    </submittedName>
</protein>
<name>E9GP08_DAPPU</name>
<dbReference type="EMBL" id="GL732555">
    <property type="protein sequence ID" value="EFX78850.1"/>
    <property type="molecule type" value="Genomic_DNA"/>
</dbReference>
<reference evidence="1 2" key="1">
    <citation type="journal article" date="2011" name="Science">
        <title>The ecoresponsive genome of Daphnia pulex.</title>
        <authorList>
            <person name="Colbourne J.K."/>
            <person name="Pfrender M.E."/>
            <person name="Gilbert D."/>
            <person name="Thomas W.K."/>
            <person name="Tucker A."/>
            <person name="Oakley T.H."/>
            <person name="Tokishita S."/>
            <person name="Aerts A."/>
            <person name="Arnold G.J."/>
            <person name="Basu M.K."/>
            <person name="Bauer D.J."/>
            <person name="Caceres C.E."/>
            <person name="Carmel L."/>
            <person name="Casola C."/>
            <person name="Choi J.H."/>
            <person name="Detter J.C."/>
            <person name="Dong Q."/>
            <person name="Dusheyko S."/>
            <person name="Eads B.D."/>
            <person name="Frohlich T."/>
            <person name="Geiler-Samerotte K.A."/>
            <person name="Gerlach D."/>
            <person name="Hatcher P."/>
            <person name="Jogdeo S."/>
            <person name="Krijgsveld J."/>
            <person name="Kriventseva E.V."/>
            <person name="Kultz D."/>
            <person name="Laforsch C."/>
            <person name="Lindquist E."/>
            <person name="Lopez J."/>
            <person name="Manak J.R."/>
            <person name="Muller J."/>
            <person name="Pangilinan J."/>
            <person name="Patwardhan R.P."/>
            <person name="Pitluck S."/>
            <person name="Pritham E.J."/>
            <person name="Rechtsteiner A."/>
            <person name="Rho M."/>
            <person name="Rogozin I.B."/>
            <person name="Sakarya O."/>
            <person name="Salamov A."/>
            <person name="Schaack S."/>
            <person name="Shapiro H."/>
            <person name="Shiga Y."/>
            <person name="Skalitzky C."/>
            <person name="Smith Z."/>
            <person name="Souvorov A."/>
            <person name="Sung W."/>
            <person name="Tang Z."/>
            <person name="Tsuchiya D."/>
            <person name="Tu H."/>
            <person name="Vos H."/>
            <person name="Wang M."/>
            <person name="Wolf Y.I."/>
            <person name="Yamagata H."/>
            <person name="Yamada T."/>
            <person name="Ye Y."/>
            <person name="Shaw J.R."/>
            <person name="Andrews J."/>
            <person name="Crease T.J."/>
            <person name="Tang H."/>
            <person name="Lucas S.M."/>
            <person name="Robertson H.M."/>
            <person name="Bork P."/>
            <person name="Koonin E.V."/>
            <person name="Zdobnov E.M."/>
            <person name="Grigoriev I.V."/>
            <person name="Lynch M."/>
            <person name="Boore J.L."/>
        </authorList>
    </citation>
    <scope>NUCLEOTIDE SEQUENCE [LARGE SCALE GENOMIC DNA]</scope>
</reference>
<dbReference type="InParanoid" id="E9GP08"/>
<evidence type="ECO:0000313" key="2">
    <source>
        <dbReference type="Proteomes" id="UP000000305"/>
    </source>
</evidence>
<organism evidence="1 2">
    <name type="scientific">Daphnia pulex</name>
    <name type="common">Water flea</name>
    <dbReference type="NCBI Taxonomy" id="6669"/>
    <lineage>
        <taxon>Eukaryota</taxon>
        <taxon>Metazoa</taxon>
        <taxon>Ecdysozoa</taxon>
        <taxon>Arthropoda</taxon>
        <taxon>Crustacea</taxon>
        <taxon>Branchiopoda</taxon>
        <taxon>Diplostraca</taxon>
        <taxon>Cladocera</taxon>
        <taxon>Anomopoda</taxon>
        <taxon>Daphniidae</taxon>
        <taxon>Daphnia</taxon>
    </lineage>
</organism>
<gene>
    <name evidence="1" type="ORF">DAPPUDRAFT_299535</name>
</gene>
<dbReference type="AlphaFoldDB" id="E9GP08"/>
<dbReference type="HOGENOM" id="CLU_1246488_0_0_1"/>
<sequence length="222" mass="24921">MVNAREFEAKSTVCLVPISKINLVYPSVLIGHDENYIVVHRSDPSRFEIISTSSLNLTRTIDAFDNCSSVQHKDGLIVSTPTFTRTCCIIRIWDAETGLCLREIQEPDPTRYHNLNHLVGFTSNYLITVPANLSMLKKRVIKIRDLSVAIDLHSNQTSASTDVLATLELVRIPRGTIVSWLTISSSFIFMIKNLSCTVLLHKFNEWIAAFLKYPSNVTVGVP</sequence>
<keyword evidence="2" id="KW-1185">Reference proteome</keyword>